<keyword evidence="11 14" id="KW-0418">Kinase</keyword>
<dbReference type="KEGG" id="smai:EXU30_15175"/>
<comment type="catalytic activity">
    <reaction evidence="1 14">
        <text>adenosylcob(III)inamide + ATP = adenosylcob(III)inamide phosphate + ADP + H(+)</text>
        <dbReference type="Rhea" id="RHEA:15769"/>
        <dbReference type="ChEBI" id="CHEBI:2480"/>
        <dbReference type="ChEBI" id="CHEBI:15378"/>
        <dbReference type="ChEBI" id="CHEBI:30616"/>
        <dbReference type="ChEBI" id="CHEBI:58502"/>
        <dbReference type="ChEBI" id="CHEBI:456216"/>
        <dbReference type="EC" id="2.7.1.156"/>
    </reaction>
</comment>
<reference evidence="17 18" key="1">
    <citation type="submission" date="2019-02" db="EMBL/GenBank/DDBJ databases">
        <title>Shewanella sp. D4-2 isolated from Dokdo Island.</title>
        <authorList>
            <person name="Baek K."/>
        </authorList>
    </citation>
    <scope>NUCLEOTIDE SEQUENCE [LARGE SCALE GENOMIC DNA]</scope>
    <source>
        <strain evidence="17 18">D4-2</strain>
    </source>
</reference>
<keyword evidence="10 14" id="KW-0547">Nucleotide-binding</keyword>
<dbReference type="NCBIfam" id="NF004469">
    <property type="entry name" value="PRK05800.1"/>
    <property type="match status" value="1"/>
</dbReference>
<evidence type="ECO:0000256" key="5">
    <source>
        <dbReference type="ARBA" id="ARBA00004692"/>
    </source>
</evidence>
<feature type="binding site" evidence="16">
    <location>
        <begin position="35"/>
        <end position="37"/>
    </location>
    <ligand>
        <name>GTP</name>
        <dbReference type="ChEBI" id="CHEBI:37565"/>
    </ligand>
</feature>
<dbReference type="Pfam" id="PF02283">
    <property type="entry name" value="CobU"/>
    <property type="match status" value="1"/>
</dbReference>
<proteinExistence type="inferred from homology"/>
<evidence type="ECO:0000256" key="8">
    <source>
        <dbReference type="ARBA" id="ARBA00022573"/>
    </source>
</evidence>
<protein>
    <recommendedName>
        <fullName evidence="14">Bifunctional adenosylcobalamin biosynthesis protein</fullName>
        <ecNumber evidence="14">2.7.1.156</ecNumber>
        <ecNumber evidence="14">2.7.7.62</ecNumber>
    </recommendedName>
</protein>
<comment type="pathway">
    <text evidence="6 14">Cofactor biosynthesis; adenosylcobalamin biosynthesis; adenosylcobalamin from cob(II)yrinate a,c-diamide: step 5/7.</text>
</comment>
<evidence type="ECO:0000256" key="4">
    <source>
        <dbReference type="ARBA" id="ARBA00003889"/>
    </source>
</evidence>
<dbReference type="SUPFAM" id="SSF52540">
    <property type="entry name" value="P-loop containing nucleoside triphosphate hydrolases"/>
    <property type="match status" value="1"/>
</dbReference>
<dbReference type="EC" id="2.7.7.62" evidence="14"/>
<dbReference type="GO" id="GO:0005524">
    <property type="term" value="F:ATP binding"/>
    <property type="evidence" value="ECO:0007669"/>
    <property type="project" value="UniProtKB-UniRule"/>
</dbReference>
<keyword evidence="8 14" id="KW-0169">Cobalamin biosynthesis</keyword>
<evidence type="ECO:0000256" key="11">
    <source>
        <dbReference type="ARBA" id="ARBA00022777"/>
    </source>
</evidence>
<name>A0A411PKB2_9GAMM</name>
<keyword evidence="13 14" id="KW-0342">GTP-binding</keyword>
<dbReference type="RefSeq" id="WP_130601415.1">
    <property type="nucleotide sequence ID" value="NZ_CP036200.1"/>
</dbReference>
<keyword evidence="17" id="KW-0548">Nucleotidyltransferase</keyword>
<evidence type="ECO:0000256" key="15">
    <source>
        <dbReference type="PIRSR" id="PIRSR006135-1"/>
    </source>
</evidence>
<feature type="binding site" evidence="16">
    <location>
        <position position="71"/>
    </location>
    <ligand>
        <name>GTP</name>
        <dbReference type="ChEBI" id="CHEBI:37565"/>
    </ligand>
</feature>
<evidence type="ECO:0000313" key="18">
    <source>
        <dbReference type="Proteomes" id="UP000291106"/>
    </source>
</evidence>
<sequence length="210" mass="23302">MIQLILGGARSGKSHFGESAVAKFANLGQSCVYLATAQAFDDEMHQRIERHQQDRAHVTHPELKIEWQLLEEPLYLAETLKLIDKPNQTIFVDCLTLYLTQHLLKQGDSSDEAVALRDAQPNAIVRAQLDKVNLSQNWQQQKQQLLAVLPKMKSNLVIVSNEVGSGIVPMGELSREFVDEAGWLNQAIAQIADQVTLVVAGLPLSLKGDK</sequence>
<keyword evidence="9 14" id="KW-0808">Transferase</keyword>
<comment type="function">
    <text evidence="4 14">Catalyzes ATP-dependent phosphorylation of adenosylcobinamide and addition of GMP to adenosylcobinamide phosphate.</text>
</comment>
<organism evidence="17 18">
    <name type="scientific">Shewanella maritima</name>
    <dbReference type="NCBI Taxonomy" id="2520507"/>
    <lineage>
        <taxon>Bacteria</taxon>
        <taxon>Pseudomonadati</taxon>
        <taxon>Pseudomonadota</taxon>
        <taxon>Gammaproteobacteria</taxon>
        <taxon>Alteromonadales</taxon>
        <taxon>Shewanellaceae</taxon>
        <taxon>Shewanella</taxon>
    </lineage>
</organism>
<dbReference type="AlphaFoldDB" id="A0A411PKB2"/>
<dbReference type="Gene3D" id="3.40.50.300">
    <property type="entry name" value="P-loop containing nucleotide triphosphate hydrolases"/>
    <property type="match status" value="1"/>
</dbReference>
<evidence type="ECO:0000256" key="12">
    <source>
        <dbReference type="ARBA" id="ARBA00022840"/>
    </source>
</evidence>
<feature type="active site" description="GMP-histidine intermediate" evidence="15">
    <location>
        <position position="51"/>
    </location>
</feature>
<evidence type="ECO:0000256" key="14">
    <source>
        <dbReference type="PIRNR" id="PIRNR006135"/>
    </source>
</evidence>
<comment type="catalytic activity">
    <reaction evidence="3">
        <text>adenosylcob(III)inamide + GTP = adenosylcob(III)inamide phosphate + GDP + H(+)</text>
        <dbReference type="Rhea" id="RHEA:15765"/>
        <dbReference type="ChEBI" id="CHEBI:2480"/>
        <dbReference type="ChEBI" id="CHEBI:15378"/>
        <dbReference type="ChEBI" id="CHEBI:37565"/>
        <dbReference type="ChEBI" id="CHEBI:58189"/>
        <dbReference type="ChEBI" id="CHEBI:58502"/>
        <dbReference type="EC" id="2.7.1.156"/>
    </reaction>
</comment>
<evidence type="ECO:0000256" key="7">
    <source>
        <dbReference type="ARBA" id="ARBA00007490"/>
    </source>
</evidence>
<evidence type="ECO:0000256" key="13">
    <source>
        <dbReference type="ARBA" id="ARBA00023134"/>
    </source>
</evidence>
<accession>A0A411PKB2</accession>
<dbReference type="PIRSF" id="PIRSF006135">
    <property type="entry name" value="CobU"/>
    <property type="match status" value="1"/>
</dbReference>
<evidence type="ECO:0000256" key="3">
    <source>
        <dbReference type="ARBA" id="ARBA00001522"/>
    </source>
</evidence>
<comment type="pathway">
    <text evidence="5 14">Cofactor biosynthesis; adenosylcobalamin biosynthesis; adenosylcobalamin from cob(II)yrinate a,c-diamide: step 6/7.</text>
</comment>
<evidence type="ECO:0000256" key="6">
    <source>
        <dbReference type="ARBA" id="ARBA00005159"/>
    </source>
</evidence>
<dbReference type="PANTHER" id="PTHR34848:SF1">
    <property type="entry name" value="BIFUNCTIONAL ADENOSYLCOBALAMIN BIOSYNTHESIS PROTEIN COBU"/>
    <property type="match status" value="1"/>
</dbReference>
<keyword evidence="12 14" id="KW-0067">ATP-binding</keyword>
<dbReference type="OrthoDB" id="9788370at2"/>
<comment type="similarity">
    <text evidence="7 14">Belongs to the CobU/CobP family.</text>
</comment>
<evidence type="ECO:0000313" key="17">
    <source>
        <dbReference type="EMBL" id="QBF83870.1"/>
    </source>
</evidence>
<dbReference type="GO" id="GO:0008820">
    <property type="term" value="F:cobinamide phosphate guanylyltransferase activity"/>
    <property type="evidence" value="ECO:0007669"/>
    <property type="project" value="UniProtKB-UniRule"/>
</dbReference>
<dbReference type="GO" id="GO:0009236">
    <property type="term" value="P:cobalamin biosynthetic process"/>
    <property type="evidence" value="ECO:0007669"/>
    <property type="project" value="UniProtKB-UniRule"/>
</dbReference>
<dbReference type="Proteomes" id="UP000291106">
    <property type="component" value="Chromosome"/>
</dbReference>
<evidence type="ECO:0000256" key="10">
    <source>
        <dbReference type="ARBA" id="ARBA00022741"/>
    </source>
</evidence>
<evidence type="ECO:0000256" key="9">
    <source>
        <dbReference type="ARBA" id="ARBA00022679"/>
    </source>
</evidence>
<dbReference type="GO" id="GO:0005525">
    <property type="term" value="F:GTP binding"/>
    <property type="evidence" value="ECO:0007669"/>
    <property type="project" value="UniProtKB-UniRule"/>
</dbReference>
<dbReference type="EC" id="2.7.1.156" evidence="14"/>
<evidence type="ECO:0000256" key="1">
    <source>
        <dbReference type="ARBA" id="ARBA00000312"/>
    </source>
</evidence>
<feature type="binding site" evidence="16">
    <location>
        <begin position="7"/>
        <end position="14"/>
    </location>
    <ligand>
        <name>GTP</name>
        <dbReference type="ChEBI" id="CHEBI:37565"/>
    </ligand>
</feature>
<gene>
    <name evidence="17" type="primary">cobU</name>
    <name evidence="17" type="ORF">EXU30_15175</name>
</gene>
<dbReference type="InterPro" id="IPR027417">
    <property type="entry name" value="P-loop_NTPase"/>
</dbReference>
<dbReference type="UniPathway" id="UPA00148">
    <property type="reaction ID" value="UER00236"/>
</dbReference>
<feature type="binding site" evidence="16">
    <location>
        <position position="93"/>
    </location>
    <ligand>
        <name>GTP</name>
        <dbReference type="ChEBI" id="CHEBI:37565"/>
    </ligand>
</feature>
<keyword evidence="18" id="KW-1185">Reference proteome</keyword>
<dbReference type="GO" id="GO:0043752">
    <property type="term" value="F:adenosylcobinamide kinase activity"/>
    <property type="evidence" value="ECO:0007669"/>
    <property type="project" value="UniProtKB-EC"/>
</dbReference>
<evidence type="ECO:0000256" key="16">
    <source>
        <dbReference type="PIRSR" id="PIRSR006135-2"/>
    </source>
</evidence>
<dbReference type="PANTHER" id="PTHR34848">
    <property type="match status" value="1"/>
</dbReference>
<comment type="catalytic activity">
    <reaction evidence="2 14">
        <text>adenosylcob(III)inamide phosphate + GTP + H(+) = adenosylcob(III)inamide-GDP + diphosphate</text>
        <dbReference type="Rhea" id="RHEA:22712"/>
        <dbReference type="ChEBI" id="CHEBI:15378"/>
        <dbReference type="ChEBI" id="CHEBI:33019"/>
        <dbReference type="ChEBI" id="CHEBI:37565"/>
        <dbReference type="ChEBI" id="CHEBI:58502"/>
        <dbReference type="ChEBI" id="CHEBI:60487"/>
        <dbReference type="EC" id="2.7.7.62"/>
    </reaction>
</comment>
<evidence type="ECO:0000256" key="2">
    <source>
        <dbReference type="ARBA" id="ARBA00000711"/>
    </source>
</evidence>
<dbReference type="InterPro" id="IPR003203">
    <property type="entry name" value="CobU/CobP"/>
</dbReference>
<dbReference type="EMBL" id="CP036200">
    <property type="protein sequence ID" value="QBF83870.1"/>
    <property type="molecule type" value="Genomic_DNA"/>
</dbReference>
<dbReference type="CDD" id="cd00544">
    <property type="entry name" value="CobU"/>
    <property type="match status" value="1"/>
</dbReference>